<sequence length="118" mass="13394">MPVHSLTQLNVEPERYFLPEEKLLQGNPQQTLWTQYSDTSGQFFAGVWASEVGKWKIRYTEEEYCLILEGESVITDEQGVAMTVRAGDSFVIPRGFVGSWEVLVPTRKNFVIYEAASA</sequence>
<name>A0A2S5KRT0_9PROT</name>
<dbReference type="AlphaFoldDB" id="A0A2S5KRT0"/>
<dbReference type="InterPro" id="IPR014710">
    <property type="entry name" value="RmlC-like_jellyroll"/>
</dbReference>
<dbReference type="CDD" id="cd02227">
    <property type="entry name" value="cupin_TM1112-like"/>
    <property type="match status" value="1"/>
</dbReference>
<reference evidence="2 3" key="1">
    <citation type="submission" date="2018-02" db="EMBL/GenBank/DDBJ databases">
        <title>novel marine gammaproteobacteria from coastal saline agro ecosystem.</title>
        <authorList>
            <person name="Krishnan R."/>
            <person name="Ramesh Kumar N."/>
        </authorList>
    </citation>
    <scope>NUCLEOTIDE SEQUENCE [LARGE SCALE GENOMIC DNA]</scope>
    <source>
        <strain evidence="2 3">228</strain>
    </source>
</reference>
<feature type="domain" description="(S)-ureidoglycine aminohydrolase cupin" evidence="1">
    <location>
        <begin position="40"/>
        <end position="110"/>
    </location>
</feature>
<protein>
    <submittedName>
        <fullName evidence="2">Transcriptional regulator</fullName>
    </submittedName>
</protein>
<dbReference type="SUPFAM" id="SSF51182">
    <property type="entry name" value="RmlC-like cupins"/>
    <property type="match status" value="1"/>
</dbReference>
<organism evidence="2 3">
    <name type="scientific">Proteobacteria bacterium 228</name>
    <dbReference type="NCBI Taxonomy" id="2083153"/>
    <lineage>
        <taxon>Bacteria</taxon>
        <taxon>Pseudomonadati</taxon>
        <taxon>Pseudomonadota</taxon>
    </lineage>
</organism>
<dbReference type="InterPro" id="IPR011051">
    <property type="entry name" value="RmlC_Cupin_sf"/>
</dbReference>
<evidence type="ECO:0000313" key="2">
    <source>
        <dbReference type="EMBL" id="PPC77440.1"/>
    </source>
</evidence>
<dbReference type="OrthoDB" id="9799053at2"/>
<dbReference type="InterPro" id="IPR008579">
    <property type="entry name" value="UGlyAH_Cupin_dom"/>
</dbReference>
<gene>
    <name evidence="2" type="ORF">C4K68_10125</name>
</gene>
<comment type="caution">
    <text evidence="2">The sequence shown here is derived from an EMBL/GenBank/DDBJ whole genome shotgun (WGS) entry which is preliminary data.</text>
</comment>
<dbReference type="EMBL" id="PRLP01000033">
    <property type="protein sequence ID" value="PPC77440.1"/>
    <property type="molecule type" value="Genomic_DNA"/>
</dbReference>
<dbReference type="Pfam" id="PF05899">
    <property type="entry name" value="Cupin_3"/>
    <property type="match status" value="1"/>
</dbReference>
<proteinExistence type="predicted"/>
<accession>A0A2S5KRT0</accession>
<dbReference type="Proteomes" id="UP000238196">
    <property type="component" value="Unassembled WGS sequence"/>
</dbReference>
<dbReference type="PANTHER" id="PTHR40943">
    <property type="entry name" value="CYTOPLASMIC PROTEIN-RELATED"/>
    <property type="match status" value="1"/>
</dbReference>
<dbReference type="Gene3D" id="2.60.120.10">
    <property type="entry name" value="Jelly Rolls"/>
    <property type="match status" value="1"/>
</dbReference>
<evidence type="ECO:0000259" key="1">
    <source>
        <dbReference type="Pfam" id="PF05899"/>
    </source>
</evidence>
<evidence type="ECO:0000313" key="3">
    <source>
        <dbReference type="Proteomes" id="UP000238196"/>
    </source>
</evidence>
<dbReference type="PANTHER" id="PTHR40943:SF2">
    <property type="entry name" value="(S)-UREIDOGLYCINE AMINOHYDROLASE CUPIN DOMAIN-CONTAINING PROTEIN"/>
    <property type="match status" value="1"/>
</dbReference>